<reference evidence="2 3" key="1">
    <citation type="submission" date="2020-02" db="EMBL/GenBank/DDBJ databases">
        <title>Whole-genome analyses of novel actinobacteria.</title>
        <authorList>
            <person name="Sahin N."/>
            <person name="Gencbay T."/>
        </authorList>
    </citation>
    <scope>NUCLEOTIDE SEQUENCE [LARGE SCALE GENOMIC DNA]</scope>
    <source>
        <strain evidence="2 3">HC44</strain>
    </source>
</reference>
<proteinExistence type="predicted"/>
<protein>
    <submittedName>
        <fullName evidence="2">Uncharacterized protein</fullName>
    </submittedName>
</protein>
<evidence type="ECO:0000313" key="2">
    <source>
        <dbReference type="EMBL" id="NGO08093.1"/>
    </source>
</evidence>
<feature type="compositionally biased region" description="Basic and acidic residues" evidence="1">
    <location>
        <begin position="112"/>
        <end position="122"/>
    </location>
</feature>
<dbReference type="EMBL" id="JAAKZY010000025">
    <property type="protein sequence ID" value="NGO08093.1"/>
    <property type="molecule type" value="Genomic_DNA"/>
</dbReference>
<gene>
    <name evidence="2" type="ORF">G5C60_10645</name>
</gene>
<sequence length="122" mass="13100">MNAPDDSAPAEDVCRDCGGTLVEGSMALPLLGSPRFAYRLGTTEVTTEVAALMCLSCGTVRLRGRNPDRIRNAVEAKKVRHRHSLGLPRFPGLPDRSPFLPEGGQGPAVPPPRERRAETEGP</sequence>
<keyword evidence="3" id="KW-1185">Reference proteome</keyword>
<dbReference type="RefSeq" id="WP_165257355.1">
    <property type="nucleotide sequence ID" value="NZ_JAAKZY010000025.1"/>
</dbReference>
<feature type="region of interest" description="Disordered" evidence="1">
    <location>
        <begin position="84"/>
        <end position="122"/>
    </location>
</feature>
<name>A0A6G4V2K1_9ACTN</name>
<accession>A0A6G4V2K1</accession>
<evidence type="ECO:0000256" key="1">
    <source>
        <dbReference type="SAM" id="MobiDB-lite"/>
    </source>
</evidence>
<evidence type="ECO:0000313" key="3">
    <source>
        <dbReference type="Proteomes" id="UP000472335"/>
    </source>
</evidence>
<organism evidence="2 3">
    <name type="scientific">Streptomyces scabichelini</name>
    <dbReference type="NCBI Taxonomy" id="2711217"/>
    <lineage>
        <taxon>Bacteria</taxon>
        <taxon>Bacillati</taxon>
        <taxon>Actinomycetota</taxon>
        <taxon>Actinomycetes</taxon>
        <taxon>Kitasatosporales</taxon>
        <taxon>Streptomycetaceae</taxon>
        <taxon>Streptomyces</taxon>
    </lineage>
</organism>
<comment type="caution">
    <text evidence="2">The sequence shown here is derived from an EMBL/GenBank/DDBJ whole genome shotgun (WGS) entry which is preliminary data.</text>
</comment>
<dbReference type="Proteomes" id="UP000472335">
    <property type="component" value="Unassembled WGS sequence"/>
</dbReference>
<dbReference type="AlphaFoldDB" id="A0A6G4V2K1"/>